<comment type="caution">
    <text evidence="1">The sequence shown here is derived from an EMBL/GenBank/DDBJ whole genome shotgun (WGS) entry which is preliminary data.</text>
</comment>
<dbReference type="Proteomes" id="UP001281761">
    <property type="component" value="Unassembled WGS sequence"/>
</dbReference>
<accession>A0ABQ9WS56</accession>
<reference evidence="1 2" key="1">
    <citation type="journal article" date="2022" name="bioRxiv">
        <title>Genomics of Preaxostyla Flagellates Illuminates Evolutionary Transitions and the Path Towards Mitochondrial Loss.</title>
        <authorList>
            <person name="Novak L.V.F."/>
            <person name="Treitli S.C."/>
            <person name="Pyrih J."/>
            <person name="Halakuc P."/>
            <person name="Pipaliya S.V."/>
            <person name="Vacek V."/>
            <person name="Brzon O."/>
            <person name="Soukal P."/>
            <person name="Eme L."/>
            <person name="Dacks J.B."/>
            <person name="Karnkowska A."/>
            <person name="Elias M."/>
            <person name="Hampl V."/>
        </authorList>
    </citation>
    <scope>NUCLEOTIDE SEQUENCE [LARGE SCALE GENOMIC DNA]</scope>
    <source>
        <strain evidence="1">NAU3</strain>
        <tissue evidence="1">Gut</tissue>
    </source>
</reference>
<dbReference type="EMBL" id="JARBJD010000417">
    <property type="protein sequence ID" value="KAK2942316.1"/>
    <property type="molecule type" value="Genomic_DNA"/>
</dbReference>
<keyword evidence="2" id="KW-1185">Reference proteome</keyword>
<name>A0ABQ9WS56_9EUKA</name>
<sequence length="120" mass="13927">MFSKPVFIQQTLSQFSVRNARLHRQARNHPQEEDDTEFFTPMLIDDDIGAESNTLGVDDIPTNPPVLTAKQLKKYQKWVNRQECLHLDDQLSYIPPKYHFQVEGQICIRTSAATNDELRP</sequence>
<protein>
    <submittedName>
        <fullName evidence="1">Uncharacterized protein</fullName>
    </submittedName>
</protein>
<evidence type="ECO:0000313" key="2">
    <source>
        <dbReference type="Proteomes" id="UP001281761"/>
    </source>
</evidence>
<evidence type="ECO:0000313" key="1">
    <source>
        <dbReference type="EMBL" id="KAK2942316.1"/>
    </source>
</evidence>
<proteinExistence type="predicted"/>
<organism evidence="1 2">
    <name type="scientific">Blattamonas nauphoetae</name>
    <dbReference type="NCBI Taxonomy" id="2049346"/>
    <lineage>
        <taxon>Eukaryota</taxon>
        <taxon>Metamonada</taxon>
        <taxon>Preaxostyla</taxon>
        <taxon>Oxymonadida</taxon>
        <taxon>Blattamonas</taxon>
    </lineage>
</organism>
<gene>
    <name evidence="1" type="ORF">BLNAU_22766</name>
</gene>